<feature type="region of interest" description="Disordered" evidence="6">
    <location>
        <begin position="168"/>
        <end position="211"/>
    </location>
</feature>
<comment type="similarity">
    <text evidence="1">Belongs to the universal ribosomal protein uS4 family.</text>
</comment>
<dbReference type="InterPro" id="IPR036986">
    <property type="entry name" value="S4_RNA-bd_sf"/>
</dbReference>
<evidence type="ECO:0000259" key="7">
    <source>
        <dbReference type="SMART" id="SM00363"/>
    </source>
</evidence>
<feature type="compositionally biased region" description="Low complexity" evidence="6">
    <location>
        <begin position="186"/>
        <end position="199"/>
    </location>
</feature>
<organism evidence="8">
    <name type="scientific">mine drainage metagenome</name>
    <dbReference type="NCBI Taxonomy" id="410659"/>
    <lineage>
        <taxon>unclassified sequences</taxon>
        <taxon>metagenomes</taxon>
        <taxon>ecological metagenomes</taxon>
    </lineage>
</organism>
<keyword evidence="2" id="KW-0699">rRNA-binding</keyword>
<dbReference type="SUPFAM" id="SSF55174">
    <property type="entry name" value="Alpha-L RNA-binding motif"/>
    <property type="match status" value="1"/>
</dbReference>
<dbReference type="Pfam" id="PF01479">
    <property type="entry name" value="S4"/>
    <property type="match status" value="1"/>
</dbReference>
<dbReference type="GO" id="GO:0019843">
    <property type="term" value="F:rRNA binding"/>
    <property type="evidence" value="ECO:0007669"/>
    <property type="project" value="UniProtKB-KW"/>
</dbReference>
<evidence type="ECO:0000313" key="8">
    <source>
        <dbReference type="EMBL" id="EQD44715.1"/>
    </source>
</evidence>
<dbReference type="GO" id="GO:0042274">
    <property type="term" value="P:ribosomal small subunit biogenesis"/>
    <property type="evidence" value="ECO:0007669"/>
    <property type="project" value="TreeGrafter"/>
</dbReference>
<dbReference type="GO" id="GO:0006412">
    <property type="term" value="P:translation"/>
    <property type="evidence" value="ECO:0007669"/>
    <property type="project" value="InterPro"/>
</dbReference>
<evidence type="ECO:0000256" key="4">
    <source>
        <dbReference type="ARBA" id="ARBA00022980"/>
    </source>
</evidence>
<evidence type="ECO:0000256" key="3">
    <source>
        <dbReference type="ARBA" id="ARBA00022884"/>
    </source>
</evidence>
<accession>T1ARQ1</accession>
<reference evidence="8" key="1">
    <citation type="submission" date="2013-08" db="EMBL/GenBank/DDBJ databases">
        <authorList>
            <person name="Mendez C."/>
            <person name="Richter M."/>
            <person name="Ferrer M."/>
            <person name="Sanchez J."/>
        </authorList>
    </citation>
    <scope>NUCLEOTIDE SEQUENCE</scope>
</reference>
<dbReference type="NCBIfam" id="TIGR01018">
    <property type="entry name" value="uS4_arch"/>
    <property type="match status" value="1"/>
</dbReference>
<feature type="domain" description="RNA-binding S4" evidence="7">
    <location>
        <begin position="105"/>
        <end position="168"/>
    </location>
</feature>
<reference evidence="8" key="2">
    <citation type="journal article" date="2014" name="ISME J.">
        <title>Microbial stratification in low pH oxic and suboxic macroscopic growths along an acid mine drainage.</title>
        <authorList>
            <person name="Mendez-Garcia C."/>
            <person name="Mesa V."/>
            <person name="Sprenger R.R."/>
            <person name="Richter M."/>
            <person name="Diez M.S."/>
            <person name="Solano J."/>
            <person name="Bargiela R."/>
            <person name="Golyshina O.V."/>
            <person name="Manteca A."/>
            <person name="Ramos J.L."/>
            <person name="Gallego J.R."/>
            <person name="Llorente I."/>
            <person name="Martins Dos Santos V.A."/>
            <person name="Jensen O.N."/>
            <person name="Pelaez A.I."/>
            <person name="Sanchez J."/>
            <person name="Ferrer M."/>
        </authorList>
    </citation>
    <scope>NUCLEOTIDE SEQUENCE</scope>
</reference>
<proteinExistence type="inferred from homology"/>
<evidence type="ECO:0000256" key="5">
    <source>
        <dbReference type="ARBA" id="ARBA00023274"/>
    </source>
</evidence>
<sequence>MYFLGAPRRNRRKYQKPKDIWNLQRIHEDNALKEAYGLKNMKELWMVQSRISGIRGTVRELLSGRASNPLIEKNILTNLSRYGVISSTSTLDNVLDLNDNAFLERRLQSIVFRKGLARTMRQARQLVVHGFISINGQKVNRPGYMVSPAEENYIGYYRPIDIAPKAQAGSTEAVASAAPEERNEVEGQAAGTAEQGAGEATKESQDSSSAA</sequence>
<protein>
    <submittedName>
        <fullName evidence="8">Ribosomal protein S4/S9, eukaryotic/archaeal</fullName>
    </submittedName>
</protein>
<dbReference type="InterPro" id="IPR018079">
    <property type="entry name" value="Ribosomal_uS4_CS"/>
</dbReference>
<dbReference type="PROSITE" id="PS00632">
    <property type="entry name" value="RIBOSOMAL_S4"/>
    <property type="match status" value="1"/>
</dbReference>
<dbReference type="PROSITE" id="PS50889">
    <property type="entry name" value="S4"/>
    <property type="match status" value="1"/>
</dbReference>
<evidence type="ECO:0000256" key="6">
    <source>
        <dbReference type="SAM" id="MobiDB-lite"/>
    </source>
</evidence>
<evidence type="ECO:0000256" key="1">
    <source>
        <dbReference type="ARBA" id="ARBA00007465"/>
    </source>
</evidence>
<keyword evidence="4 8" id="KW-0689">Ribosomal protein</keyword>
<evidence type="ECO:0000256" key="2">
    <source>
        <dbReference type="ARBA" id="ARBA00022730"/>
    </source>
</evidence>
<dbReference type="InterPro" id="IPR002942">
    <property type="entry name" value="S4_RNA-bd"/>
</dbReference>
<dbReference type="SMART" id="SM00363">
    <property type="entry name" value="S4"/>
    <property type="match status" value="1"/>
</dbReference>
<dbReference type="Gene3D" id="3.10.290.10">
    <property type="entry name" value="RNA-binding S4 domain"/>
    <property type="match status" value="1"/>
</dbReference>
<name>T1ARQ1_9ZZZZ</name>
<dbReference type="AlphaFoldDB" id="T1ARQ1"/>
<comment type="caution">
    <text evidence="8">The sequence shown here is derived from an EMBL/GenBank/DDBJ whole genome shotgun (WGS) entry which is preliminary data.</text>
</comment>
<keyword evidence="3" id="KW-0694">RNA-binding</keyword>
<dbReference type="InterPro" id="IPR005710">
    <property type="entry name" value="Ribosomal_uS4_euk/arc"/>
</dbReference>
<dbReference type="CDD" id="cd00165">
    <property type="entry name" value="S4"/>
    <property type="match status" value="1"/>
</dbReference>
<dbReference type="PANTHER" id="PTHR11831:SF5">
    <property type="entry name" value="40S RIBOSOMAL PROTEIN S9"/>
    <property type="match status" value="1"/>
</dbReference>
<dbReference type="EMBL" id="AUZZ01006861">
    <property type="protein sequence ID" value="EQD44715.1"/>
    <property type="molecule type" value="Genomic_DNA"/>
</dbReference>
<dbReference type="NCBIfam" id="NF003139">
    <property type="entry name" value="PRK04051.1"/>
    <property type="match status" value="1"/>
</dbReference>
<dbReference type="InterPro" id="IPR022801">
    <property type="entry name" value="Ribosomal_uS4"/>
</dbReference>
<gene>
    <name evidence="8" type="ORF">B2A_09510</name>
</gene>
<keyword evidence="5" id="KW-0687">Ribonucleoprotein</keyword>
<dbReference type="GO" id="GO:0003735">
    <property type="term" value="F:structural constituent of ribosome"/>
    <property type="evidence" value="ECO:0007669"/>
    <property type="project" value="InterPro"/>
</dbReference>
<dbReference type="PANTHER" id="PTHR11831">
    <property type="entry name" value="30S 40S RIBOSOMAL PROTEIN"/>
    <property type="match status" value="1"/>
</dbReference>
<dbReference type="GO" id="GO:0015935">
    <property type="term" value="C:small ribosomal subunit"/>
    <property type="evidence" value="ECO:0007669"/>
    <property type="project" value="InterPro"/>
</dbReference>